<keyword evidence="2" id="KW-0143">Chaperone</keyword>
<dbReference type="Gene3D" id="3.50.7.10">
    <property type="entry name" value="GroEL"/>
    <property type="match status" value="2"/>
</dbReference>
<dbReference type="GO" id="GO:0140662">
    <property type="term" value="F:ATP-dependent protein folding chaperone"/>
    <property type="evidence" value="ECO:0007669"/>
    <property type="project" value="InterPro"/>
</dbReference>
<dbReference type="Gramene" id="OE9A012586T1">
    <property type="protein sequence ID" value="OE9A012586C1"/>
    <property type="gene ID" value="OE9A012586"/>
</dbReference>
<reference evidence="3 4" key="1">
    <citation type="submission" date="2019-12" db="EMBL/GenBank/DDBJ databases">
        <authorList>
            <person name="Alioto T."/>
            <person name="Alioto T."/>
            <person name="Gomez Garrido J."/>
        </authorList>
    </citation>
    <scope>NUCLEOTIDE SEQUENCE [LARGE SCALE GENOMIC DNA]</scope>
</reference>
<sequence>LSDAIENTGVVLIQEVATKTNNSAGDGTTTAIVLAREVIRAGLLSISYGACSASLKKGIDKTVKEFIRILKEKSFAVNGKDDTKALASISAGNDVFFGDLIAETINKIGRDGVISIGSSTSSETSVLIEEGMKIDKGYMSPHFIMNKDKSLVEDGKKAILQDIALLTGADFLTGDLGLTLESATSDQLGIARK</sequence>
<dbReference type="AlphaFoldDB" id="A0A8S0T4I2"/>
<gene>
    <name evidence="3" type="ORF">OLEA9_A012586</name>
</gene>
<dbReference type="EMBL" id="CACTIH010005599">
    <property type="protein sequence ID" value="CAA2998652.1"/>
    <property type="molecule type" value="Genomic_DNA"/>
</dbReference>
<dbReference type="OrthoDB" id="1746419at2759"/>
<dbReference type="GO" id="GO:0005524">
    <property type="term" value="F:ATP binding"/>
    <property type="evidence" value="ECO:0007669"/>
    <property type="project" value="InterPro"/>
</dbReference>
<dbReference type="Proteomes" id="UP000594638">
    <property type="component" value="Unassembled WGS sequence"/>
</dbReference>
<dbReference type="InterPro" id="IPR002423">
    <property type="entry name" value="Cpn60/GroEL/TCP-1"/>
</dbReference>
<organism evidence="3 4">
    <name type="scientific">Olea europaea subsp. europaea</name>
    <dbReference type="NCBI Taxonomy" id="158383"/>
    <lineage>
        <taxon>Eukaryota</taxon>
        <taxon>Viridiplantae</taxon>
        <taxon>Streptophyta</taxon>
        <taxon>Embryophyta</taxon>
        <taxon>Tracheophyta</taxon>
        <taxon>Spermatophyta</taxon>
        <taxon>Magnoliopsida</taxon>
        <taxon>eudicotyledons</taxon>
        <taxon>Gunneridae</taxon>
        <taxon>Pentapetalae</taxon>
        <taxon>asterids</taxon>
        <taxon>lamiids</taxon>
        <taxon>Lamiales</taxon>
        <taxon>Oleaceae</taxon>
        <taxon>Oleeae</taxon>
        <taxon>Olea</taxon>
    </lineage>
</organism>
<dbReference type="InterPro" id="IPR027413">
    <property type="entry name" value="GROEL-like_equatorial_sf"/>
</dbReference>
<dbReference type="Pfam" id="PF00118">
    <property type="entry name" value="Cpn60_TCP1"/>
    <property type="match status" value="1"/>
</dbReference>
<accession>A0A8S0T4I2</accession>
<dbReference type="PANTHER" id="PTHR45633">
    <property type="entry name" value="60 KDA HEAT SHOCK PROTEIN, MITOCHONDRIAL"/>
    <property type="match status" value="1"/>
</dbReference>
<feature type="non-terminal residue" evidence="3">
    <location>
        <position position="193"/>
    </location>
</feature>
<keyword evidence="4" id="KW-1185">Reference proteome</keyword>
<dbReference type="Gene3D" id="1.10.560.10">
    <property type="entry name" value="GroEL-like equatorial domain"/>
    <property type="match status" value="1"/>
</dbReference>
<dbReference type="InterPro" id="IPR001844">
    <property type="entry name" value="Cpn60/GroEL"/>
</dbReference>
<protein>
    <submittedName>
        <fullName evidence="3">Chaperonin 60 subunit alpha 2, chloroplastic</fullName>
    </submittedName>
</protein>
<proteinExistence type="inferred from homology"/>
<evidence type="ECO:0000313" key="4">
    <source>
        <dbReference type="Proteomes" id="UP000594638"/>
    </source>
</evidence>
<evidence type="ECO:0000313" key="3">
    <source>
        <dbReference type="EMBL" id="CAA2998652.1"/>
    </source>
</evidence>
<dbReference type="SUPFAM" id="SSF48592">
    <property type="entry name" value="GroEL equatorial domain-like"/>
    <property type="match status" value="1"/>
</dbReference>
<dbReference type="InterPro" id="IPR027409">
    <property type="entry name" value="GroEL-like_apical_dom_sf"/>
</dbReference>
<dbReference type="GO" id="GO:0042026">
    <property type="term" value="P:protein refolding"/>
    <property type="evidence" value="ECO:0007669"/>
    <property type="project" value="InterPro"/>
</dbReference>
<dbReference type="InterPro" id="IPR027410">
    <property type="entry name" value="TCP-1-like_intermed_sf"/>
</dbReference>
<dbReference type="Gene3D" id="3.30.260.10">
    <property type="entry name" value="TCP-1-like chaperonin intermediate domain"/>
    <property type="match status" value="1"/>
</dbReference>
<dbReference type="SUPFAM" id="SSF52029">
    <property type="entry name" value="GroEL apical domain-like"/>
    <property type="match status" value="1"/>
</dbReference>
<evidence type="ECO:0000256" key="2">
    <source>
        <dbReference type="ARBA" id="ARBA00023186"/>
    </source>
</evidence>
<name>A0A8S0T4I2_OLEEU</name>
<comment type="caution">
    <text evidence="3">The sequence shown here is derived from an EMBL/GenBank/DDBJ whole genome shotgun (WGS) entry which is preliminary data.</text>
</comment>
<comment type="similarity">
    <text evidence="1">Belongs to the chaperonin (HSP60) family.</text>
</comment>
<evidence type="ECO:0000256" key="1">
    <source>
        <dbReference type="ARBA" id="ARBA00006607"/>
    </source>
</evidence>